<gene>
    <name evidence="2" type="ORF">ERS852425_03263</name>
</gene>
<protein>
    <submittedName>
        <fullName evidence="2">Domain of uncharacterized function (DUF955)</fullName>
    </submittedName>
</protein>
<name>A0A173UZ79_ANAHA</name>
<evidence type="ECO:0000259" key="1">
    <source>
        <dbReference type="Pfam" id="PF06114"/>
    </source>
</evidence>
<reference evidence="2 3" key="1">
    <citation type="submission" date="2015-09" db="EMBL/GenBank/DDBJ databases">
        <authorList>
            <consortium name="Pathogen Informatics"/>
        </authorList>
    </citation>
    <scope>NUCLEOTIDE SEQUENCE [LARGE SCALE GENOMIC DNA]</scope>
    <source>
        <strain evidence="2 3">2789STDY5608868</strain>
    </source>
</reference>
<dbReference type="InterPro" id="IPR010359">
    <property type="entry name" value="IrrE_HExxH"/>
</dbReference>
<sequence length="181" mass="21247">MNTKDLINHLTEDIIKLYDIKIPITDIDAVVEKLGGKVVNTSELQHKMENCYIKKHKDAFVILVDDRVKNSPNRTMLIARELGYLFLSMGYQTNRKLWNEWTDDTVYKRNYAFRTEDVKKEWMAYDFALALMMPEDEYRKIANQYSEGNQIKTRKIAEYFHVNLTAACLRGEKLGIIQSVI</sequence>
<proteinExistence type="predicted"/>
<organism evidence="2 3">
    <name type="scientific">Anaerostipes hadrus</name>
    <dbReference type="NCBI Taxonomy" id="649756"/>
    <lineage>
        <taxon>Bacteria</taxon>
        <taxon>Bacillati</taxon>
        <taxon>Bacillota</taxon>
        <taxon>Clostridia</taxon>
        <taxon>Lachnospirales</taxon>
        <taxon>Lachnospiraceae</taxon>
        <taxon>Anaerostipes</taxon>
    </lineage>
</organism>
<evidence type="ECO:0000313" key="2">
    <source>
        <dbReference type="EMBL" id="CUN19670.1"/>
    </source>
</evidence>
<dbReference type="Proteomes" id="UP000095598">
    <property type="component" value="Unassembled WGS sequence"/>
</dbReference>
<dbReference type="RefSeq" id="WP_049995679.1">
    <property type="nucleotide sequence ID" value="NZ_CYXT01000042.1"/>
</dbReference>
<dbReference type="AlphaFoldDB" id="A0A173UZ79"/>
<feature type="domain" description="IrrE N-terminal-like" evidence="1">
    <location>
        <begin position="59"/>
        <end position="170"/>
    </location>
</feature>
<accession>A0A173UZ79</accession>
<dbReference type="Pfam" id="PF06114">
    <property type="entry name" value="Peptidase_M78"/>
    <property type="match status" value="1"/>
</dbReference>
<evidence type="ECO:0000313" key="3">
    <source>
        <dbReference type="Proteomes" id="UP000095598"/>
    </source>
</evidence>
<dbReference type="EMBL" id="CYXT01000042">
    <property type="protein sequence ID" value="CUN19670.1"/>
    <property type="molecule type" value="Genomic_DNA"/>
</dbReference>